<dbReference type="RefSeq" id="WP_002663409.1">
    <property type="nucleotide sequence ID" value="NZ_UFTL01000001.1"/>
</dbReference>
<comment type="caution">
    <text evidence="1">The sequence shown here is derived from an EMBL/GenBank/DDBJ whole genome shotgun (WGS) entry which is preliminary data.</text>
</comment>
<sequence>MEKLPLKLNISEMIENINHLSEIKSIKLLKNLFQYKKEGIITASDLIRIGMGYKVSIGELTIQLLSIDDEDKLIKFCEFISDLSRFGFIENIFLLRKIANQRLKKIYEEK</sequence>
<evidence type="ECO:0000313" key="1">
    <source>
        <dbReference type="EMBL" id="VDH05834.1"/>
    </source>
</evidence>
<accession>A0A7Z8YPQ0</accession>
<dbReference type="AlphaFoldDB" id="A0A7Z8YPQ0"/>
<dbReference type="EMBL" id="UYIV01000001">
    <property type="protein sequence ID" value="VDH05834.1"/>
    <property type="molecule type" value="Genomic_DNA"/>
</dbReference>
<dbReference type="Proteomes" id="UP000270205">
    <property type="component" value="Unassembled WGS sequence"/>
</dbReference>
<proteinExistence type="predicted"/>
<organism evidence="1 2">
    <name type="scientific">Bergeyella zoohelcum</name>
    <dbReference type="NCBI Taxonomy" id="1015"/>
    <lineage>
        <taxon>Bacteria</taxon>
        <taxon>Pseudomonadati</taxon>
        <taxon>Bacteroidota</taxon>
        <taxon>Flavobacteriia</taxon>
        <taxon>Flavobacteriales</taxon>
        <taxon>Weeksellaceae</taxon>
        <taxon>Bergeyella</taxon>
    </lineage>
</organism>
<name>A0A7Z8YPQ0_9FLAO</name>
<gene>
    <name evidence="1" type="ORF">NCTC12929_01997</name>
</gene>
<dbReference type="SUPFAM" id="SSF47473">
    <property type="entry name" value="EF-hand"/>
    <property type="match status" value="1"/>
</dbReference>
<dbReference type="InterPro" id="IPR011992">
    <property type="entry name" value="EF-hand-dom_pair"/>
</dbReference>
<evidence type="ECO:0000313" key="2">
    <source>
        <dbReference type="Proteomes" id="UP000270205"/>
    </source>
</evidence>
<reference evidence="1 2" key="1">
    <citation type="submission" date="2018-11" db="EMBL/GenBank/DDBJ databases">
        <authorList>
            <consortium name="Pathogen Informatics"/>
        </authorList>
    </citation>
    <scope>NUCLEOTIDE SEQUENCE [LARGE SCALE GENOMIC DNA]</scope>
    <source>
        <strain evidence="1 2">NCTC12929</strain>
    </source>
</reference>
<protein>
    <submittedName>
        <fullName evidence="1">Uncharacterized protein</fullName>
    </submittedName>
</protein>